<reference evidence="1 2" key="2">
    <citation type="journal article" date="2018" name="New Phytol.">
        <title>High intraspecific genome diversity in the model arbuscular mycorrhizal symbiont Rhizophagus irregularis.</title>
        <authorList>
            <person name="Chen E.C.H."/>
            <person name="Morin E."/>
            <person name="Beaudet D."/>
            <person name="Noel J."/>
            <person name="Yildirir G."/>
            <person name="Ndikumana S."/>
            <person name="Charron P."/>
            <person name="St-Onge C."/>
            <person name="Giorgi J."/>
            <person name="Kruger M."/>
            <person name="Marton T."/>
            <person name="Ropars J."/>
            <person name="Grigoriev I.V."/>
            <person name="Hainaut M."/>
            <person name="Henrissat B."/>
            <person name="Roux C."/>
            <person name="Martin F."/>
            <person name="Corradi N."/>
        </authorList>
    </citation>
    <scope>NUCLEOTIDE SEQUENCE [LARGE SCALE GENOMIC DNA]</scope>
    <source>
        <strain evidence="1 2">DAOM 197198</strain>
    </source>
</reference>
<gene>
    <name evidence="1" type="ORF">GLOIN_2v1803451</name>
</gene>
<sequence>MVPYVDPKTFNRRKNNNNQTTQIYSLNEKSDVYSVGILLWEISSGQPSFYGENYDVGLILEISQGHRKTVVPDTPEEYVKIYTKCWDGEPDNPSNNISSS</sequence>
<accession>A0A2H5TXC2</accession>
<dbReference type="EMBL" id="AUPC02000002">
    <property type="protein sequence ID" value="POG83077.1"/>
    <property type="molecule type" value="Genomic_DNA"/>
</dbReference>
<reference evidence="1 2" key="1">
    <citation type="journal article" date="2013" name="Proc. Natl. Acad. Sci. U.S.A.">
        <title>Genome of an arbuscular mycorrhizal fungus provides insight into the oldest plant symbiosis.</title>
        <authorList>
            <person name="Tisserant E."/>
            <person name="Malbreil M."/>
            <person name="Kuo A."/>
            <person name="Kohler A."/>
            <person name="Symeonidi A."/>
            <person name="Balestrini R."/>
            <person name="Charron P."/>
            <person name="Duensing N."/>
            <person name="Frei Dit Frey N."/>
            <person name="Gianinazzi-Pearson V."/>
            <person name="Gilbert L.B."/>
            <person name="Handa Y."/>
            <person name="Herr J.R."/>
            <person name="Hijri M."/>
            <person name="Koul R."/>
            <person name="Kawaguchi M."/>
            <person name="Krajinski F."/>
            <person name="Lammers P.J."/>
            <person name="Masclaux F.G."/>
            <person name="Murat C."/>
            <person name="Morin E."/>
            <person name="Ndikumana S."/>
            <person name="Pagni M."/>
            <person name="Petitpierre D."/>
            <person name="Requena N."/>
            <person name="Rosikiewicz P."/>
            <person name="Riley R."/>
            <person name="Saito K."/>
            <person name="San Clemente H."/>
            <person name="Shapiro H."/>
            <person name="van Tuinen D."/>
            <person name="Becard G."/>
            <person name="Bonfante P."/>
            <person name="Paszkowski U."/>
            <person name="Shachar-Hill Y.Y."/>
            <person name="Tuskan G.A."/>
            <person name="Young P.W."/>
            <person name="Sanders I.R."/>
            <person name="Henrissat B."/>
            <person name="Rensing S.A."/>
            <person name="Grigoriev I.V."/>
            <person name="Corradi N."/>
            <person name="Roux C."/>
            <person name="Martin F."/>
        </authorList>
    </citation>
    <scope>NUCLEOTIDE SEQUENCE [LARGE SCALE GENOMIC DNA]</scope>
    <source>
        <strain evidence="1 2">DAOM 197198</strain>
    </source>
</reference>
<evidence type="ECO:0000313" key="1">
    <source>
        <dbReference type="EMBL" id="POG83077.1"/>
    </source>
</evidence>
<dbReference type="GO" id="GO:0005524">
    <property type="term" value="F:ATP binding"/>
    <property type="evidence" value="ECO:0007669"/>
    <property type="project" value="InterPro"/>
</dbReference>
<protein>
    <submittedName>
        <fullName evidence="1">Uncharacterized protein</fullName>
    </submittedName>
</protein>
<dbReference type="SUPFAM" id="SSF56112">
    <property type="entry name" value="Protein kinase-like (PK-like)"/>
    <property type="match status" value="1"/>
</dbReference>
<name>A0A2H5TXC2_RHIID</name>
<dbReference type="InterPro" id="IPR000719">
    <property type="entry name" value="Prot_kinase_dom"/>
</dbReference>
<dbReference type="PROSITE" id="PS50011">
    <property type="entry name" value="PROTEIN_KINASE_DOM"/>
    <property type="match status" value="1"/>
</dbReference>
<dbReference type="Gene3D" id="1.10.510.10">
    <property type="entry name" value="Transferase(Phosphotransferase) domain 1"/>
    <property type="match status" value="1"/>
</dbReference>
<dbReference type="InterPro" id="IPR001245">
    <property type="entry name" value="Ser-Thr/Tyr_kinase_cat_dom"/>
</dbReference>
<dbReference type="InterPro" id="IPR011009">
    <property type="entry name" value="Kinase-like_dom_sf"/>
</dbReference>
<proteinExistence type="predicted"/>
<keyword evidence="2" id="KW-1185">Reference proteome</keyword>
<evidence type="ECO:0000313" key="2">
    <source>
        <dbReference type="Proteomes" id="UP000018888"/>
    </source>
</evidence>
<dbReference type="AlphaFoldDB" id="A0A2H5TXC2"/>
<comment type="caution">
    <text evidence="1">The sequence shown here is derived from an EMBL/GenBank/DDBJ whole genome shotgun (WGS) entry which is preliminary data.</text>
</comment>
<dbReference type="GO" id="GO:0004672">
    <property type="term" value="F:protein kinase activity"/>
    <property type="evidence" value="ECO:0007669"/>
    <property type="project" value="InterPro"/>
</dbReference>
<dbReference type="Pfam" id="PF07714">
    <property type="entry name" value="PK_Tyr_Ser-Thr"/>
    <property type="match status" value="1"/>
</dbReference>
<dbReference type="Proteomes" id="UP000018888">
    <property type="component" value="Unassembled WGS sequence"/>
</dbReference>
<organism evidence="1 2">
    <name type="scientific">Rhizophagus irregularis (strain DAOM 181602 / DAOM 197198 / MUCL 43194)</name>
    <name type="common">Arbuscular mycorrhizal fungus</name>
    <name type="synonym">Glomus intraradices</name>
    <dbReference type="NCBI Taxonomy" id="747089"/>
    <lineage>
        <taxon>Eukaryota</taxon>
        <taxon>Fungi</taxon>
        <taxon>Fungi incertae sedis</taxon>
        <taxon>Mucoromycota</taxon>
        <taxon>Glomeromycotina</taxon>
        <taxon>Glomeromycetes</taxon>
        <taxon>Glomerales</taxon>
        <taxon>Glomeraceae</taxon>
        <taxon>Rhizophagus</taxon>
    </lineage>
</organism>